<organism evidence="2 3">
    <name type="scientific">Roseovarius tolerans</name>
    <dbReference type="NCBI Taxonomy" id="74031"/>
    <lineage>
        <taxon>Bacteria</taxon>
        <taxon>Pseudomonadati</taxon>
        <taxon>Pseudomonadota</taxon>
        <taxon>Alphaproteobacteria</taxon>
        <taxon>Rhodobacterales</taxon>
        <taxon>Roseobacteraceae</taxon>
        <taxon>Roseovarius</taxon>
    </lineage>
</organism>
<sequence>MSGKHNKINAYGAEVVTGLPSPNTLQSRKKRSRLTILAFSCMLIIGLVVFV</sequence>
<dbReference type="AlphaFoldDB" id="A0A0L6CQF4"/>
<dbReference type="PATRIC" id="fig|74031.6.peg.3664"/>
<keyword evidence="1" id="KW-1133">Transmembrane helix</keyword>
<evidence type="ECO:0000313" key="2">
    <source>
        <dbReference type="EMBL" id="KNX39900.1"/>
    </source>
</evidence>
<keyword evidence="1" id="KW-0472">Membrane</keyword>
<reference evidence="3" key="1">
    <citation type="submission" date="2015-07" db="EMBL/GenBank/DDBJ databases">
        <title>Draft Genome Sequence of Roseovarius tolerans EL-164, a producer of N-Acylated Alanine Methyl Esters (NAMEs).</title>
        <authorList>
            <person name="Voget S."/>
            <person name="Bruns H."/>
            <person name="Wagner-Doebler I."/>
            <person name="Schulz S."/>
            <person name="Daniel R."/>
        </authorList>
    </citation>
    <scope>NUCLEOTIDE SEQUENCE [LARGE SCALE GENOMIC DNA]</scope>
    <source>
        <strain evidence="3">EL-164</strain>
    </source>
</reference>
<gene>
    <name evidence="2" type="ORF">ROTO_35670</name>
</gene>
<feature type="transmembrane region" description="Helical" evidence="1">
    <location>
        <begin position="34"/>
        <end position="50"/>
    </location>
</feature>
<dbReference type="Proteomes" id="UP000037046">
    <property type="component" value="Unassembled WGS sequence"/>
</dbReference>
<proteinExistence type="predicted"/>
<keyword evidence="3" id="KW-1185">Reference proteome</keyword>
<keyword evidence="1" id="KW-0812">Transmembrane</keyword>
<evidence type="ECO:0000256" key="1">
    <source>
        <dbReference type="SAM" id="Phobius"/>
    </source>
</evidence>
<dbReference type="EMBL" id="LGVV01000088">
    <property type="protein sequence ID" value="KNX39900.1"/>
    <property type="molecule type" value="Genomic_DNA"/>
</dbReference>
<evidence type="ECO:0000313" key="3">
    <source>
        <dbReference type="Proteomes" id="UP000037046"/>
    </source>
</evidence>
<accession>A0A0L6CQF4</accession>
<name>A0A0L6CQF4_9RHOB</name>
<comment type="caution">
    <text evidence="2">The sequence shown here is derived from an EMBL/GenBank/DDBJ whole genome shotgun (WGS) entry which is preliminary data.</text>
</comment>
<protein>
    <submittedName>
        <fullName evidence="2">Uncharacterized protein</fullName>
    </submittedName>
</protein>